<name>A0A2G7T741_9FLAO</name>
<sequence>MQAKPLFQLPRRTLLSLGTSGLAAVLCGLTLAHTASTAHAADAYPNKPVKLIVPFAAGGSTDIVARVIAEGLRSTLGQPVVVDNKAGAGGLIGTESIAQAAPDGYTIGMATVSTATINPSLYTRAAKLEGRLLPVANLVTMPSVYMVHPKMGVKDFPGFLAKLRAQPGAYSAGVPGLGTLGHLMVASFNETMKTQVQIVPYRGNGPALNDALAGMVQVMTDQLPSAMPQIKGGKLIPVALSGDSRSPDLPDVPTFKELGYAQLNELGISWFGLVVPAGTPPAIVRQLQDASVKAVRLPDVQKHLKLLGASVTEMDQSRFPAQIASELQRNKALLDKAGVKPE</sequence>
<dbReference type="PROSITE" id="PS51318">
    <property type="entry name" value="TAT"/>
    <property type="match status" value="1"/>
</dbReference>
<feature type="signal peptide" evidence="2">
    <location>
        <begin position="1"/>
        <end position="40"/>
    </location>
</feature>
<evidence type="ECO:0000256" key="1">
    <source>
        <dbReference type="ARBA" id="ARBA00006987"/>
    </source>
</evidence>
<dbReference type="Gene3D" id="3.40.190.10">
    <property type="entry name" value="Periplasmic binding protein-like II"/>
    <property type="match status" value="1"/>
</dbReference>
<comment type="caution">
    <text evidence="3">The sequence shown here is derived from an EMBL/GenBank/DDBJ whole genome shotgun (WGS) entry which is preliminary data.</text>
</comment>
<dbReference type="InterPro" id="IPR042100">
    <property type="entry name" value="Bug_dom1"/>
</dbReference>
<dbReference type="CDD" id="cd13577">
    <property type="entry name" value="PBP2_BugE_Glu"/>
    <property type="match status" value="1"/>
</dbReference>
<evidence type="ECO:0000313" key="3">
    <source>
        <dbReference type="EMBL" id="PII35701.1"/>
    </source>
</evidence>
<dbReference type="PANTHER" id="PTHR42928">
    <property type="entry name" value="TRICARBOXYLATE-BINDING PROTEIN"/>
    <property type="match status" value="1"/>
</dbReference>
<accession>A0A2G7T741</accession>
<proteinExistence type="inferred from homology"/>
<protein>
    <submittedName>
        <fullName evidence="3">ABC transporter substrate-binding protein</fullName>
    </submittedName>
</protein>
<dbReference type="EMBL" id="PEKC01000037">
    <property type="protein sequence ID" value="PII35701.1"/>
    <property type="molecule type" value="Genomic_DNA"/>
</dbReference>
<dbReference type="PIRSF" id="PIRSF017082">
    <property type="entry name" value="YflP"/>
    <property type="match status" value="1"/>
</dbReference>
<dbReference type="InterPro" id="IPR005064">
    <property type="entry name" value="BUG"/>
</dbReference>
<dbReference type="PANTHER" id="PTHR42928:SF5">
    <property type="entry name" value="BLR1237 PROTEIN"/>
    <property type="match status" value="1"/>
</dbReference>
<dbReference type="Gene3D" id="3.40.190.150">
    <property type="entry name" value="Bordetella uptake gene, domain 1"/>
    <property type="match status" value="1"/>
</dbReference>
<reference evidence="3" key="1">
    <citation type="submission" date="2017-10" db="EMBL/GenBank/DDBJ databases">
        <title>Chryseobacterium sp. B5 is a hydrocarbonoclastic and plant growth promoting bacterium.</title>
        <authorList>
            <person name="Thijs S."/>
            <person name="Gkorezis P."/>
            <person name="Van Hamme J."/>
        </authorList>
    </citation>
    <scope>NUCLEOTIDE SEQUENCE</scope>
    <source>
        <strain evidence="3">B5</strain>
    </source>
</reference>
<organism evidence="3">
    <name type="scientific">Chryseobacterium sp. B5</name>
    <dbReference type="NCBI Taxonomy" id="2050562"/>
    <lineage>
        <taxon>Bacteria</taxon>
        <taxon>Pseudomonadati</taxon>
        <taxon>Bacteroidota</taxon>
        <taxon>Flavobacteriia</taxon>
        <taxon>Flavobacteriales</taxon>
        <taxon>Weeksellaceae</taxon>
        <taxon>Chryseobacterium group</taxon>
        <taxon>Chryseobacterium</taxon>
    </lineage>
</organism>
<evidence type="ECO:0000256" key="2">
    <source>
        <dbReference type="SAM" id="SignalP"/>
    </source>
</evidence>
<dbReference type="Pfam" id="PF03401">
    <property type="entry name" value="TctC"/>
    <property type="match status" value="1"/>
</dbReference>
<comment type="similarity">
    <text evidence="1">Belongs to the UPF0065 (bug) family.</text>
</comment>
<dbReference type="AlphaFoldDB" id="A0A2G7T741"/>
<dbReference type="InterPro" id="IPR006311">
    <property type="entry name" value="TAT_signal"/>
</dbReference>
<gene>
    <name evidence="3" type="ORF">CTI11_12260</name>
</gene>
<feature type="chain" id="PRO_5013970069" evidence="2">
    <location>
        <begin position="41"/>
        <end position="342"/>
    </location>
</feature>
<dbReference type="SUPFAM" id="SSF53850">
    <property type="entry name" value="Periplasmic binding protein-like II"/>
    <property type="match status" value="1"/>
</dbReference>
<keyword evidence="2" id="KW-0732">Signal</keyword>